<dbReference type="PANTHER" id="PTHR30471">
    <property type="entry name" value="DNA REPAIR PROTEIN RADC"/>
    <property type="match status" value="1"/>
</dbReference>
<dbReference type="InterPro" id="IPR037518">
    <property type="entry name" value="MPN"/>
</dbReference>
<evidence type="ECO:0000256" key="5">
    <source>
        <dbReference type="ARBA" id="ARBA00023049"/>
    </source>
</evidence>
<keyword evidence="5" id="KW-0482">Metalloprotease</keyword>
<dbReference type="GO" id="GO:0006508">
    <property type="term" value="P:proteolysis"/>
    <property type="evidence" value="ECO:0007669"/>
    <property type="project" value="UniProtKB-KW"/>
</dbReference>
<evidence type="ECO:0000256" key="6">
    <source>
        <dbReference type="RuleBase" id="RU003797"/>
    </source>
</evidence>
<dbReference type="NCBIfam" id="TIGR00608">
    <property type="entry name" value="radc"/>
    <property type="match status" value="1"/>
</dbReference>
<comment type="caution">
    <text evidence="8">The sequence shown here is derived from an EMBL/GenBank/DDBJ whole genome shotgun (WGS) entry which is preliminary data.</text>
</comment>
<dbReference type="PANTHER" id="PTHR30471:SF3">
    <property type="entry name" value="UPF0758 PROTEIN YEES-RELATED"/>
    <property type="match status" value="1"/>
</dbReference>
<keyword evidence="4" id="KW-0862">Zinc</keyword>
<reference evidence="8" key="1">
    <citation type="submission" date="2020-11" db="EMBL/GenBank/DDBJ databases">
        <title>Bacterial whole genome sequence for Panacibacter sp. DH6.</title>
        <authorList>
            <person name="Le V."/>
            <person name="Ko S."/>
            <person name="Ahn C.-Y."/>
            <person name="Oh H.-M."/>
        </authorList>
    </citation>
    <scope>NUCLEOTIDE SEQUENCE</scope>
    <source>
        <strain evidence="8">DH6</strain>
    </source>
</reference>
<dbReference type="NCBIfam" id="NF000642">
    <property type="entry name" value="PRK00024.1"/>
    <property type="match status" value="1"/>
</dbReference>
<dbReference type="PROSITE" id="PS50249">
    <property type="entry name" value="MPN"/>
    <property type="match status" value="1"/>
</dbReference>
<dbReference type="InterPro" id="IPR001405">
    <property type="entry name" value="UPF0758"/>
</dbReference>
<dbReference type="InterPro" id="IPR025657">
    <property type="entry name" value="RadC_JAB"/>
</dbReference>
<feature type="domain" description="MPN" evidence="7">
    <location>
        <begin position="107"/>
        <end position="229"/>
    </location>
</feature>
<dbReference type="CDD" id="cd08071">
    <property type="entry name" value="MPN_DUF2466"/>
    <property type="match status" value="1"/>
</dbReference>
<evidence type="ECO:0000256" key="4">
    <source>
        <dbReference type="ARBA" id="ARBA00022833"/>
    </source>
</evidence>
<comment type="similarity">
    <text evidence="6">Belongs to the UPF0758 family.</text>
</comment>
<keyword evidence="2" id="KW-0479">Metal-binding</keyword>
<organism evidence="8 9">
    <name type="scientific">Panacibacter microcysteis</name>
    <dbReference type="NCBI Taxonomy" id="2793269"/>
    <lineage>
        <taxon>Bacteria</taxon>
        <taxon>Pseudomonadati</taxon>
        <taxon>Bacteroidota</taxon>
        <taxon>Chitinophagia</taxon>
        <taxon>Chitinophagales</taxon>
        <taxon>Chitinophagaceae</taxon>
        <taxon>Panacibacter</taxon>
    </lineage>
</organism>
<keyword evidence="1" id="KW-0645">Protease</keyword>
<evidence type="ECO:0000256" key="3">
    <source>
        <dbReference type="ARBA" id="ARBA00022801"/>
    </source>
</evidence>
<dbReference type="GO" id="GO:0046872">
    <property type="term" value="F:metal ion binding"/>
    <property type="evidence" value="ECO:0007669"/>
    <property type="project" value="UniProtKB-KW"/>
</dbReference>
<dbReference type="Gene3D" id="3.40.140.10">
    <property type="entry name" value="Cytidine Deaminase, domain 2"/>
    <property type="match status" value="1"/>
</dbReference>
<evidence type="ECO:0000256" key="1">
    <source>
        <dbReference type="ARBA" id="ARBA00022670"/>
    </source>
</evidence>
<evidence type="ECO:0000256" key="2">
    <source>
        <dbReference type="ARBA" id="ARBA00022723"/>
    </source>
</evidence>
<proteinExistence type="inferred from homology"/>
<dbReference type="AlphaFoldDB" id="A0A931GYW6"/>
<dbReference type="RefSeq" id="WP_196991959.1">
    <property type="nucleotide sequence ID" value="NZ_JADWYR010000002.1"/>
</dbReference>
<dbReference type="Proteomes" id="UP000628448">
    <property type="component" value="Unassembled WGS sequence"/>
</dbReference>
<gene>
    <name evidence="8" type="primary">radC</name>
    <name evidence="8" type="ORF">I5907_16780</name>
</gene>
<dbReference type="EMBL" id="JADWYR010000002">
    <property type="protein sequence ID" value="MBG9377898.1"/>
    <property type="molecule type" value="Genomic_DNA"/>
</dbReference>
<evidence type="ECO:0000313" key="9">
    <source>
        <dbReference type="Proteomes" id="UP000628448"/>
    </source>
</evidence>
<sequence>MQGTSIKHWAEDDRPREKMLMKGTEALSNAELLAIIINNGTKDKSAVDVAKELLAVVQNEIYQLGRLSVKEMVKLKVKGIGEAKAVTIAAALELGIRRETADRKRTTVTHSRDIAEFLRAKLQYKKHEVFAVVFLNRANKIMHYEVISEGGITGTVADPRIILKKTLEHDAVNIILCHNHPSGSIKPSRQDEEITQKIKEAARFLDVKVLDHIIVSEEGYYSFADEGIL</sequence>
<accession>A0A931GYW6</accession>
<protein>
    <submittedName>
        <fullName evidence="8">DNA repair protein RadC</fullName>
    </submittedName>
</protein>
<dbReference type="InterPro" id="IPR046778">
    <property type="entry name" value="UPF0758_N"/>
</dbReference>
<dbReference type="InterPro" id="IPR020891">
    <property type="entry name" value="UPF0758_CS"/>
</dbReference>
<keyword evidence="3" id="KW-0378">Hydrolase</keyword>
<evidence type="ECO:0000313" key="8">
    <source>
        <dbReference type="EMBL" id="MBG9377898.1"/>
    </source>
</evidence>
<evidence type="ECO:0000259" key="7">
    <source>
        <dbReference type="PROSITE" id="PS50249"/>
    </source>
</evidence>
<name>A0A931GYW6_9BACT</name>
<dbReference type="GO" id="GO:0008237">
    <property type="term" value="F:metallopeptidase activity"/>
    <property type="evidence" value="ECO:0007669"/>
    <property type="project" value="UniProtKB-KW"/>
</dbReference>
<dbReference type="PROSITE" id="PS01302">
    <property type="entry name" value="UPF0758"/>
    <property type="match status" value="1"/>
</dbReference>
<dbReference type="Pfam" id="PF20582">
    <property type="entry name" value="UPF0758_N"/>
    <property type="match status" value="1"/>
</dbReference>
<keyword evidence="9" id="KW-1185">Reference proteome</keyword>
<dbReference type="Pfam" id="PF04002">
    <property type="entry name" value="RadC"/>
    <property type="match status" value="1"/>
</dbReference>